<comment type="caution">
    <text evidence="7">The sequence shown here is derived from an EMBL/GenBank/DDBJ whole genome shotgun (WGS) entry which is preliminary data.</text>
</comment>
<evidence type="ECO:0000256" key="3">
    <source>
        <dbReference type="SAM" id="MobiDB-lite"/>
    </source>
</evidence>
<feature type="transmembrane region" description="Helical" evidence="4">
    <location>
        <begin position="64"/>
        <end position="87"/>
    </location>
</feature>
<name>A0ABR3F589_9AGAR</name>
<dbReference type="PROSITE" id="PS51846">
    <property type="entry name" value="CNNM"/>
    <property type="match status" value="1"/>
</dbReference>
<dbReference type="InterPro" id="IPR045095">
    <property type="entry name" value="ACDP"/>
</dbReference>
<dbReference type="InterPro" id="IPR002550">
    <property type="entry name" value="CNNM"/>
</dbReference>
<feature type="signal peptide" evidence="5">
    <location>
        <begin position="1"/>
        <end position="19"/>
    </location>
</feature>
<proteinExistence type="predicted"/>
<accession>A0ABR3F589</accession>
<feature type="transmembrane region" description="Helical" evidence="4">
    <location>
        <begin position="120"/>
        <end position="141"/>
    </location>
</feature>
<evidence type="ECO:0000256" key="1">
    <source>
        <dbReference type="ARBA" id="ARBA00022737"/>
    </source>
</evidence>
<evidence type="ECO:0000259" key="6">
    <source>
        <dbReference type="PROSITE" id="PS51846"/>
    </source>
</evidence>
<keyword evidence="8" id="KW-1185">Reference proteome</keyword>
<feature type="chain" id="PRO_5046460199" description="CNNM transmembrane domain-containing protein" evidence="5">
    <location>
        <begin position="20"/>
        <end position="496"/>
    </location>
</feature>
<feature type="compositionally biased region" description="Basic and acidic residues" evidence="3">
    <location>
        <begin position="468"/>
        <end position="485"/>
    </location>
</feature>
<dbReference type="Gene3D" id="3.10.580.10">
    <property type="entry name" value="CBS-domain"/>
    <property type="match status" value="1"/>
</dbReference>
<feature type="transmembrane region" description="Helical" evidence="4">
    <location>
        <begin position="147"/>
        <end position="165"/>
    </location>
</feature>
<evidence type="ECO:0000313" key="8">
    <source>
        <dbReference type="Proteomes" id="UP001465976"/>
    </source>
</evidence>
<dbReference type="PANTHER" id="PTHR12064">
    <property type="entry name" value="METAL TRANSPORTER CNNM"/>
    <property type="match status" value="1"/>
</dbReference>
<feature type="region of interest" description="Disordered" evidence="3">
    <location>
        <begin position="458"/>
        <end position="496"/>
    </location>
</feature>
<reference evidence="7 8" key="1">
    <citation type="submission" date="2024-02" db="EMBL/GenBank/DDBJ databases">
        <title>A draft genome for the cacao thread blight pathogen Marasmius crinis-equi.</title>
        <authorList>
            <person name="Cohen S.P."/>
            <person name="Baruah I.K."/>
            <person name="Amoako-Attah I."/>
            <person name="Bukari Y."/>
            <person name="Meinhardt L.W."/>
            <person name="Bailey B.A."/>
        </authorList>
    </citation>
    <scope>NUCLEOTIDE SEQUENCE [LARGE SCALE GENOMIC DNA]</scope>
    <source>
        <strain evidence="7 8">GH-76</strain>
    </source>
</reference>
<sequence>MSLAKRLWLIFAISKPAVSLPLTAQSISTLEDFKGSIISRWFQLLLLSPNSPPGYHDVEFWCKILISVGLVLLAGVFAGLTLALMGLDSLHLRVLSVSSESVKERRNAQKVIKLLRKGRHWVLVVLLLSNVIINETLPVFLDTAIGGGIAAVAISTVAIVIFGIIPQAVGIRHGLSIGAACAPFVSSLMWIMYPIAYPIAKLLDRVVGVHESHTYRKTELKSLLELHRTGEEPLEDDEITILTGVLDLRSKRIEKIMTPLKARAISCFFTDVATLSSDTVLDQKKLDELLASGYSRFPVHAPGEPLTFVGLLLLKKLLRFDLSNGLPISNALSILPEASPNITCFQALNYFRTGRSHLLLISRTPGQPGGGVGVVTLEDVIEEMILEEIVDETDRYEDNVSKRKARRSTTLDVLDGIVENLEIHDSVSSPATESDTTLVGKPLDLAVSESNAEDDRLLLPDLESSESTTRRIESWRKNSHSERTRPPLGLRVSNAV</sequence>
<keyword evidence="2 4" id="KW-0812">Transmembrane</keyword>
<keyword evidence="2 4" id="KW-0472">Membrane</keyword>
<organism evidence="7 8">
    <name type="scientific">Marasmius crinis-equi</name>
    <dbReference type="NCBI Taxonomy" id="585013"/>
    <lineage>
        <taxon>Eukaryota</taxon>
        <taxon>Fungi</taxon>
        <taxon>Dikarya</taxon>
        <taxon>Basidiomycota</taxon>
        <taxon>Agaricomycotina</taxon>
        <taxon>Agaricomycetes</taxon>
        <taxon>Agaricomycetidae</taxon>
        <taxon>Agaricales</taxon>
        <taxon>Marasmiineae</taxon>
        <taxon>Marasmiaceae</taxon>
        <taxon>Marasmius</taxon>
    </lineage>
</organism>
<dbReference type="PANTHER" id="PTHR12064:SF97">
    <property type="entry name" value="METAL TRANSPORTER CNNM-5"/>
    <property type="match status" value="1"/>
</dbReference>
<dbReference type="Proteomes" id="UP001465976">
    <property type="component" value="Unassembled WGS sequence"/>
</dbReference>
<protein>
    <recommendedName>
        <fullName evidence="6">CNNM transmembrane domain-containing protein</fullName>
    </recommendedName>
</protein>
<dbReference type="SUPFAM" id="SSF54631">
    <property type="entry name" value="CBS-domain pair"/>
    <property type="match status" value="1"/>
</dbReference>
<dbReference type="Pfam" id="PF01595">
    <property type="entry name" value="CNNM"/>
    <property type="match status" value="1"/>
</dbReference>
<keyword evidence="5" id="KW-0732">Signal</keyword>
<evidence type="ECO:0000313" key="7">
    <source>
        <dbReference type="EMBL" id="KAL0570410.1"/>
    </source>
</evidence>
<evidence type="ECO:0000256" key="4">
    <source>
        <dbReference type="SAM" id="Phobius"/>
    </source>
</evidence>
<dbReference type="EMBL" id="JBAHYK010000940">
    <property type="protein sequence ID" value="KAL0570410.1"/>
    <property type="molecule type" value="Genomic_DNA"/>
</dbReference>
<feature type="transmembrane region" description="Helical" evidence="4">
    <location>
        <begin position="177"/>
        <end position="196"/>
    </location>
</feature>
<evidence type="ECO:0000256" key="5">
    <source>
        <dbReference type="SAM" id="SignalP"/>
    </source>
</evidence>
<dbReference type="InterPro" id="IPR046342">
    <property type="entry name" value="CBS_dom_sf"/>
</dbReference>
<keyword evidence="1" id="KW-0677">Repeat</keyword>
<gene>
    <name evidence="7" type="ORF">V5O48_011545</name>
</gene>
<evidence type="ECO:0000256" key="2">
    <source>
        <dbReference type="PROSITE-ProRule" id="PRU01193"/>
    </source>
</evidence>
<feature type="domain" description="CNNM transmembrane" evidence="6">
    <location>
        <begin position="56"/>
        <end position="238"/>
    </location>
</feature>
<keyword evidence="2 4" id="KW-1133">Transmembrane helix</keyword>